<organism evidence="1 2">
    <name type="scientific">Acinetobacter phage Acj61</name>
    <dbReference type="NCBI Taxonomy" id="760732"/>
    <lineage>
        <taxon>Viruses</taxon>
        <taxon>Duplodnaviria</taxon>
        <taxon>Heunggongvirae</taxon>
        <taxon>Uroviricota</taxon>
        <taxon>Caudoviricetes</taxon>
        <taxon>Pantevenvirales</taxon>
        <taxon>Straboviridae</taxon>
        <taxon>Twarogvirinae</taxon>
        <taxon>Lasallevirus</taxon>
        <taxon>Lasallevirus Acj61</taxon>
        <taxon>Acinetobacter virus Acj61</taxon>
    </lineage>
</organism>
<gene>
    <name evidence="1" type="ORF">Acj61p070</name>
</gene>
<protein>
    <submittedName>
        <fullName evidence="1">Uncharacterized protein</fullName>
    </submittedName>
</protein>
<keyword evidence="2" id="KW-1185">Reference proteome</keyword>
<dbReference type="EMBL" id="GU911519">
    <property type="protein sequence ID" value="ADG36035.1"/>
    <property type="molecule type" value="Genomic_DNA"/>
</dbReference>
<proteinExistence type="predicted"/>
<name>E5E451_9CAUD</name>
<dbReference type="Proteomes" id="UP000008730">
    <property type="component" value="Segment"/>
</dbReference>
<evidence type="ECO:0000313" key="1">
    <source>
        <dbReference type="EMBL" id="ADG36035.1"/>
    </source>
</evidence>
<dbReference type="GeneID" id="9925961"/>
<dbReference type="KEGG" id="vg:9925961"/>
<sequence>MATSPQQHLSALEESINALVEQAEQLAEDNSLEFTVRFKNRTDVNVDWTQSWSSSYE</sequence>
<accession>E5E451</accession>
<dbReference type="RefSeq" id="YP_004009687.1">
    <property type="nucleotide sequence ID" value="NC_014661.1"/>
</dbReference>
<evidence type="ECO:0000313" key="2">
    <source>
        <dbReference type="Proteomes" id="UP000008730"/>
    </source>
</evidence>
<reference evidence="1 2" key="1">
    <citation type="journal article" date="2010" name="Virol. J.">
        <title>Genomes of the T4-related bacteriophages as windows on microbial genome evolution.</title>
        <authorList>
            <person name="Petrov V.M."/>
            <person name="Ratnayaka S."/>
            <person name="Nolan J.M."/>
            <person name="Miller E.S."/>
            <person name="Karam J.D."/>
        </authorList>
    </citation>
    <scope>NUCLEOTIDE SEQUENCE [LARGE SCALE GENOMIC DNA]</scope>
</reference>